<feature type="domain" description="PBP" evidence="9">
    <location>
        <begin position="296"/>
        <end position="447"/>
    </location>
</feature>
<dbReference type="VEuPathDB" id="VectorBase:GAUT039614"/>
<dbReference type="Pfam" id="PF12849">
    <property type="entry name" value="PBP_like_2"/>
    <property type="match status" value="1"/>
</dbReference>
<dbReference type="InterPro" id="IPR024370">
    <property type="entry name" value="PBP_domain"/>
</dbReference>
<comment type="subcellular location">
    <subcellularLocation>
        <location evidence="1">Cell membrane</location>
        <topology evidence="1">Multi-pass membrane protein</topology>
    </subcellularLocation>
</comment>
<keyword evidence="6" id="KW-0406">Ion transport</keyword>
<dbReference type="Proteomes" id="UP000078200">
    <property type="component" value="Unassembled WGS sequence"/>
</dbReference>
<feature type="transmembrane region" description="Helical" evidence="8">
    <location>
        <begin position="28"/>
        <end position="57"/>
    </location>
</feature>
<keyword evidence="3" id="KW-1003">Cell membrane</keyword>
<feature type="transmembrane region" description="Helical" evidence="8">
    <location>
        <begin position="492"/>
        <end position="510"/>
    </location>
</feature>
<keyword evidence="4 8" id="KW-0812">Transmembrane</keyword>
<keyword evidence="2" id="KW-0813">Transport</keyword>
<dbReference type="PANTHER" id="PTHR32024">
    <property type="entry name" value="TRK SYSTEM POTASSIUM UPTAKE PROTEIN TRKG-RELATED"/>
    <property type="match status" value="1"/>
</dbReference>
<evidence type="ECO:0000256" key="2">
    <source>
        <dbReference type="ARBA" id="ARBA00022448"/>
    </source>
</evidence>
<evidence type="ECO:0000313" key="11">
    <source>
        <dbReference type="Proteomes" id="UP000078200"/>
    </source>
</evidence>
<organism evidence="10 11">
    <name type="scientific">Glossina austeni</name>
    <name type="common">Savannah tsetse fly</name>
    <dbReference type="NCBI Taxonomy" id="7395"/>
    <lineage>
        <taxon>Eukaryota</taxon>
        <taxon>Metazoa</taxon>
        <taxon>Ecdysozoa</taxon>
        <taxon>Arthropoda</taxon>
        <taxon>Hexapoda</taxon>
        <taxon>Insecta</taxon>
        <taxon>Pterygota</taxon>
        <taxon>Neoptera</taxon>
        <taxon>Endopterygota</taxon>
        <taxon>Diptera</taxon>
        <taxon>Brachycera</taxon>
        <taxon>Muscomorpha</taxon>
        <taxon>Hippoboscoidea</taxon>
        <taxon>Glossinidae</taxon>
        <taxon>Glossina</taxon>
    </lineage>
</organism>
<evidence type="ECO:0000256" key="4">
    <source>
        <dbReference type="ARBA" id="ARBA00022692"/>
    </source>
</evidence>
<reference evidence="10" key="1">
    <citation type="submission" date="2020-05" db="UniProtKB">
        <authorList>
            <consortium name="EnsemblMetazoa"/>
        </authorList>
    </citation>
    <scope>IDENTIFICATION</scope>
    <source>
        <strain evidence="10">TTRI</strain>
    </source>
</reference>
<keyword evidence="11" id="KW-1185">Reference proteome</keyword>
<accession>A0A1A9VK23</accession>
<keyword evidence="5 8" id="KW-1133">Transmembrane helix</keyword>
<dbReference type="Gene3D" id="3.40.190.10">
    <property type="entry name" value="Periplasmic binding protein-like II"/>
    <property type="match status" value="1"/>
</dbReference>
<feature type="transmembrane region" description="Helical" evidence="8">
    <location>
        <begin position="724"/>
        <end position="744"/>
    </location>
</feature>
<name>A0A1A9VK23_GLOAU</name>
<dbReference type="AlphaFoldDB" id="A0A1A9VK23"/>
<dbReference type="Pfam" id="PF02386">
    <property type="entry name" value="TrkH"/>
    <property type="match status" value="1"/>
</dbReference>
<dbReference type="PANTHER" id="PTHR32024:SF3">
    <property type="entry name" value="TRK SYSTEM POTASSIUM UPTAKE PROTEIN"/>
    <property type="match status" value="1"/>
</dbReference>
<dbReference type="InterPro" id="IPR003445">
    <property type="entry name" value="Cat_transpt"/>
</dbReference>
<feature type="transmembrane region" description="Helical" evidence="8">
    <location>
        <begin position="517"/>
        <end position="539"/>
    </location>
</feature>
<dbReference type="GO" id="GO:0030001">
    <property type="term" value="P:metal ion transport"/>
    <property type="evidence" value="ECO:0007669"/>
    <property type="project" value="UniProtKB-ARBA"/>
</dbReference>
<protein>
    <recommendedName>
        <fullName evidence="9">PBP domain-containing protein</fullName>
    </recommendedName>
</protein>
<evidence type="ECO:0000259" key="9">
    <source>
        <dbReference type="Pfam" id="PF12849"/>
    </source>
</evidence>
<feature type="transmembrane region" description="Helical" evidence="8">
    <location>
        <begin position="626"/>
        <end position="646"/>
    </location>
</feature>
<keyword evidence="7 8" id="KW-0472">Membrane</keyword>
<evidence type="ECO:0000313" key="10">
    <source>
        <dbReference type="EnsemblMetazoa" id="GAUT039614-PA"/>
    </source>
</evidence>
<evidence type="ECO:0000256" key="8">
    <source>
        <dbReference type="SAM" id="Phobius"/>
    </source>
</evidence>
<dbReference type="GO" id="GO:0005886">
    <property type="term" value="C:plasma membrane"/>
    <property type="evidence" value="ECO:0007669"/>
    <property type="project" value="UniProtKB-SubCell"/>
</dbReference>
<evidence type="ECO:0000256" key="3">
    <source>
        <dbReference type="ARBA" id="ARBA00022475"/>
    </source>
</evidence>
<dbReference type="GO" id="GO:0008324">
    <property type="term" value="F:monoatomic cation transmembrane transporter activity"/>
    <property type="evidence" value="ECO:0007669"/>
    <property type="project" value="InterPro"/>
</dbReference>
<evidence type="ECO:0000256" key="5">
    <source>
        <dbReference type="ARBA" id="ARBA00022989"/>
    </source>
</evidence>
<proteinExistence type="predicted"/>
<sequence>MPAVVNAPDNIQRPSKLKKAKEILLAPVRWLITGLFIVLLIMLIISALVFILAFMALDKLYHLAGGKAPEWLEQRAEAFMEAARIPQTTHDTDVNDAININVQKLKENYGELDVDDKFIEEIEGFIDQLECIANGTQKATDKDQLTNDEKNHAIECLKRIKNNPVTHSGSGLTLKQVLNLVWKACNDQTRANNIDINTRISQRKYQLVKHLVESQTEYGVRGGRGSSACFTGTFNSIVSSLYTFEEFSFLQKADKNTIKQEFENELQKKGEELFNQLSNDKEKKEVAEALSNPSTAEEFNRVFSFKTPVVESIGSGSGFKMFCSGIGEDTPDITTSSRPMKEVERELCKRNKVNEVIEIIIGYDGIVIANSNQSHRFDFTKKDLFETLSAYSQENDKLVKNNKKFWSDVNQALPKTEIEIYGPHQNTGTYETLVNSIMFNQYSCMNSRIFKENYKDQEERKKACGNIRDDGSLAMLIPAITNKCLSYEWKNFLAGFIITCTSGVIFILLGKLNGMPAIFAITSCTWIALPLFAAIPFYFDNLSYVDALFETISGITTTGATIFNDIEKQSPGILLWRAMLHGMGGFGVITLGIAVFPMFKILSLNNLLYSEYSDATKRKLPNTRSVVIHITAIYYGLILLCIFSYYLAGMPLFDAICHGMSAVSTGGFANYNDSIGHYNNPMLEVITIIFMILGSLPFLSYLKIIRRYFVAIARMVSVTVWDPAFPLIDAIIGMIIGSTIKLFITSSKKPTTMEHIVAAKSSSLSSDSIKSSIAFLSKP</sequence>
<dbReference type="SUPFAM" id="SSF53850">
    <property type="entry name" value="Periplasmic binding protein-like II"/>
    <property type="match status" value="1"/>
</dbReference>
<evidence type="ECO:0000256" key="7">
    <source>
        <dbReference type="ARBA" id="ARBA00023136"/>
    </source>
</evidence>
<evidence type="ECO:0000256" key="6">
    <source>
        <dbReference type="ARBA" id="ARBA00023065"/>
    </source>
</evidence>
<evidence type="ECO:0000256" key="1">
    <source>
        <dbReference type="ARBA" id="ARBA00004651"/>
    </source>
</evidence>
<dbReference type="EnsemblMetazoa" id="GAUT039614-RA">
    <property type="protein sequence ID" value="GAUT039614-PA"/>
    <property type="gene ID" value="GAUT039614"/>
</dbReference>
<feature type="transmembrane region" description="Helical" evidence="8">
    <location>
        <begin position="683"/>
        <end position="704"/>
    </location>
</feature>
<feature type="transmembrane region" description="Helical" evidence="8">
    <location>
        <begin position="578"/>
        <end position="599"/>
    </location>
</feature>